<protein>
    <submittedName>
        <fullName evidence="7">LysE family translocator</fullName>
    </submittedName>
</protein>
<accession>A0ABU8WXQ8</accession>
<keyword evidence="5 6" id="KW-0472">Membrane</keyword>
<dbReference type="PANTHER" id="PTHR30086:SF20">
    <property type="entry name" value="ARGININE EXPORTER PROTEIN ARGO-RELATED"/>
    <property type="match status" value="1"/>
</dbReference>
<dbReference type="Pfam" id="PF01810">
    <property type="entry name" value="LysE"/>
    <property type="match status" value="1"/>
</dbReference>
<organism evidence="7 8">
    <name type="scientific">Variovorax rhizosphaerae</name>
    <dbReference type="NCBI Taxonomy" id="1836200"/>
    <lineage>
        <taxon>Bacteria</taxon>
        <taxon>Pseudomonadati</taxon>
        <taxon>Pseudomonadota</taxon>
        <taxon>Betaproteobacteria</taxon>
        <taxon>Burkholderiales</taxon>
        <taxon>Comamonadaceae</taxon>
        <taxon>Variovorax</taxon>
    </lineage>
</organism>
<evidence type="ECO:0000256" key="6">
    <source>
        <dbReference type="SAM" id="Phobius"/>
    </source>
</evidence>
<feature type="transmembrane region" description="Helical" evidence="6">
    <location>
        <begin position="39"/>
        <end position="65"/>
    </location>
</feature>
<keyword evidence="4 6" id="KW-1133">Transmembrane helix</keyword>
<proteinExistence type="predicted"/>
<evidence type="ECO:0000256" key="5">
    <source>
        <dbReference type="ARBA" id="ARBA00023136"/>
    </source>
</evidence>
<keyword evidence="3 6" id="KW-0812">Transmembrane</keyword>
<dbReference type="Proteomes" id="UP001385892">
    <property type="component" value="Unassembled WGS sequence"/>
</dbReference>
<evidence type="ECO:0000256" key="4">
    <source>
        <dbReference type="ARBA" id="ARBA00022989"/>
    </source>
</evidence>
<feature type="transmembrane region" description="Helical" evidence="6">
    <location>
        <begin position="6"/>
        <end position="27"/>
    </location>
</feature>
<dbReference type="PIRSF" id="PIRSF006324">
    <property type="entry name" value="LeuE"/>
    <property type="match status" value="1"/>
</dbReference>
<feature type="transmembrane region" description="Helical" evidence="6">
    <location>
        <begin position="186"/>
        <end position="206"/>
    </location>
</feature>
<dbReference type="RefSeq" id="WP_340346841.1">
    <property type="nucleotide sequence ID" value="NZ_JBBKZT010000021.1"/>
</dbReference>
<comment type="subcellular location">
    <subcellularLocation>
        <location evidence="1">Cell membrane</location>
        <topology evidence="1">Multi-pass membrane protein</topology>
    </subcellularLocation>
</comment>
<keyword evidence="2" id="KW-1003">Cell membrane</keyword>
<evidence type="ECO:0000256" key="3">
    <source>
        <dbReference type="ARBA" id="ARBA00022692"/>
    </source>
</evidence>
<evidence type="ECO:0000256" key="2">
    <source>
        <dbReference type="ARBA" id="ARBA00022475"/>
    </source>
</evidence>
<dbReference type="EMBL" id="JBBKZT010000021">
    <property type="protein sequence ID" value="MEJ8851272.1"/>
    <property type="molecule type" value="Genomic_DNA"/>
</dbReference>
<feature type="transmembrane region" description="Helical" evidence="6">
    <location>
        <begin position="148"/>
        <end position="166"/>
    </location>
</feature>
<dbReference type="PANTHER" id="PTHR30086">
    <property type="entry name" value="ARGININE EXPORTER PROTEIN ARGO"/>
    <property type="match status" value="1"/>
</dbReference>
<evidence type="ECO:0000256" key="1">
    <source>
        <dbReference type="ARBA" id="ARBA00004651"/>
    </source>
</evidence>
<feature type="transmembrane region" description="Helical" evidence="6">
    <location>
        <begin position="71"/>
        <end position="89"/>
    </location>
</feature>
<name>A0ABU8WXQ8_9BURK</name>
<sequence length="209" mass="21723">MFPAEVLAAYLVAVLLVVIAPGPDNILAISRGLSQGRAAAVLSSIGAGLGIMVHTTAAALGLTLVIQASPAAFWAVKLIGAAYLLWLGFKALASRNLISFTPAARQGLPRVFATGLLSNVLNPKPGLFVLAFIPQFVSASRGSVTVQMLVYGAIFAVLTAIIFSVLGCYAARLSGWLERRPKATSWLNFGAGATFIASGVSILVLGNRR</sequence>
<evidence type="ECO:0000313" key="8">
    <source>
        <dbReference type="Proteomes" id="UP001385892"/>
    </source>
</evidence>
<reference evidence="7 8" key="1">
    <citation type="submission" date="2024-03" db="EMBL/GenBank/DDBJ databases">
        <title>Novel species of the genus Variovorax.</title>
        <authorList>
            <person name="Liu Q."/>
            <person name="Xin Y.-H."/>
        </authorList>
    </citation>
    <scope>NUCLEOTIDE SEQUENCE [LARGE SCALE GENOMIC DNA]</scope>
    <source>
        <strain evidence="7 8">KACC 18900</strain>
    </source>
</reference>
<comment type="caution">
    <text evidence="7">The sequence shown here is derived from an EMBL/GenBank/DDBJ whole genome shotgun (WGS) entry which is preliminary data.</text>
</comment>
<evidence type="ECO:0000313" key="7">
    <source>
        <dbReference type="EMBL" id="MEJ8851272.1"/>
    </source>
</evidence>
<dbReference type="InterPro" id="IPR001123">
    <property type="entry name" value="LeuE-type"/>
</dbReference>
<keyword evidence="8" id="KW-1185">Reference proteome</keyword>
<gene>
    <name evidence="7" type="ORF">WKW82_31870</name>
</gene>